<keyword evidence="9" id="KW-1185">Reference proteome</keyword>
<dbReference type="InterPro" id="IPR006224">
    <property type="entry name" value="PsdUridine_synth_RluA-like_CS"/>
</dbReference>
<dbReference type="Proteomes" id="UP000199159">
    <property type="component" value="Unassembled WGS sequence"/>
</dbReference>
<dbReference type="SUPFAM" id="SSF55120">
    <property type="entry name" value="Pseudouridine synthase"/>
    <property type="match status" value="1"/>
</dbReference>
<reference evidence="9" key="1">
    <citation type="submission" date="2016-10" db="EMBL/GenBank/DDBJ databases">
        <authorList>
            <person name="Varghese N."/>
            <person name="Submissions S."/>
        </authorList>
    </citation>
    <scope>NUCLEOTIDE SEQUENCE [LARGE SCALE GENOMIC DNA]</scope>
    <source>
        <strain evidence="9">IBRC-M10078</strain>
    </source>
</reference>
<dbReference type="Pfam" id="PF00849">
    <property type="entry name" value="PseudoU_synth_2"/>
    <property type="match status" value="1"/>
</dbReference>
<comment type="catalytic activity">
    <reaction evidence="1 5">
        <text>a uridine in RNA = a pseudouridine in RNA</text>
        <dbReference type="Rhea" id="RHEA:48348"/>
        <dbReference type="Rhea" id="RHEA-COMP:12068"/>
        <dbReference type="Rhea" id="RHEA-COMP:12069"/>
        <dbReference type="ChEBI" id="CHEBI:65314"/>
        <dbReference type="ChEBI" id="CHEBI:65315"/>
    </reaction>
</comment>
<dbReference type="GO" id="GO:0140098">
    <property type="term" value="F:catalytic activity, acting on RNA"/>
    <property type="evidence" value="ECO:0007669"/>
    <property type="project" value="UniProtKB-ARBA"/>
</dbReference>
<comment type="function">
    <text evidence="5">Responsible for synthesis of pseudouridine from uracil.</text>
</comment>
<gene>
    <name evidence="8" type="ORF">SAMN05216565_1153</name>
</gene>
<dbReference type="InterPro" id="IPR020103">
    <property type="entry name" value="PsdUridine_synth_cat_dom_sf"/>
</dbReference>
<dbReference type="STRING" id="930152.SAMN05216565_1153"/>
<dbReference type="NCBIfam" id="TIGR00005">
    <property type="entry name" value="rluA_subfam"/>
    <property type="match status" value="1"/>
</dbReference>
<evidence type="ECO:0000256" key="1">
    <source>
        <dbReference type="ARBA" id="ARBA00000073"/>
    </source>
</evidence>
<sequence>MKTERKGQWLHIAIPSDWIGLQVEHILRHILHIPKPLLHELRMSKGVKVNNDIQSWVTALAKGDTIQIQLFIDEEYGVVPEYKDISILYEDDHILIVNKPAGMDTHPTTVGQVGTLANAVAFHYQVQGVQTKVRHVHRLDRDTTGAILFAKERLSSALLDHLLEKREIKRTYYALVHGIIKQKTGKIDEPIGRDRHHPTRRRVSQTGQQARTKYKVVTKLIDEQMTLIELELDTGRTHQIRVHMSHLGYPLVGDVLYGGKPIFYRQALHAKRLRLVHPITEELLQIEAPYLDIPAIFPDNS</sequence>
<evidence type="ECO:0000313" key="9">
    <source>
        <dbReference type="Proteomes" id="UP000199159"/>
    </source>
</evidence>
<feature type="compositionally biased region" description="Basic residues" evidence="6">
    <location>
        <begin position="194"/>
        <end position="203"/>
    </location>
</feature>
<dbReference type="PANTHER" id="PTHR21600:SF71">
    <property type="entry name" value="PSEUDOURIDINE SYNTHASE"/>
    <property type="match status" value="1"/>
</dbReference>
<name>A0A1H0WSJ4_9BACI</name>
<dbReference type="AlphaFoldDB" id="A0A1H0WSJ4"/>
<dbReference type="InterPro" id="IPR006145">
    <property type="entry name" value="PsdUridine_synth_RsuA/RluA"/>
</dbReference>
<dbReference type="Gene3D" id="3.30.2350.10">
    <property type="entry name" value="Pseudouridine synthase"/>
    <property type="match status" value="1"/>
</dbReference>
<evidence type="ECO:0000256" key="3">
    <source>
        <dbReference type="ARBA" id="ARBA00023235"/>
    </source>
</evidence>
<dbReference type="EMBL" id="FNJU01000015">
    <property type="protein sequence ID" value="SDP93619.1"/>
    <property type="molecule type" value="Genomic_DNA"/>
</dbReference>
<dbReference type="PANTHER" id="PTHR21600">
    <property type="entry name" value="MITOCHONDRIAL RNA PSEUDOURIDINE SYNTHASE"/>
    <property type="match status" value="1"/>
</dbReference>
<evidence type="ECO:0000256" key="4">
    <source>
        <dbReference type="PIRSR" id="PIRSR606225-1"/>
    </source>
</evidence>
<dbReference type="RefSeq" id="WP_090858675.1">
    <property type="nucleotide sequence ID" value="NZ_FNJU01000015.1"/>
</dbReference>
<protein>
    <recommendedName>
        <fullName evidence="5">Pseudouridine synthase</fullName>
        <ecNumber evidence="5">5.4.99.-</ecNumber>
    </recommendedName>
</protein>
<comment type="similarity">
    <text evidence="2 5">Belongs to the pseudouridine synthase RluA family.</text>
</comment>
<dbReference type="PROSITE" id="PS01129">
    <property type="entry name" value="PSI_RLU"/>
    <property type="match status" value="1"/>
</dbReference>
<evidence type="ECO:0000256" key="2">
    <source>
        <dbReference type="ARBA" id="ARBA00010876"/>
    </source>
</evidence>
<dbReference type="InterPro" id="IPR006225">
    <property type="entry name" value="PsdUridine_synth_RluC/D"/>
</dbReference>
<feature type="region of interest" description="Disordered" evidence="6">
    <location>
        <begin position="189"/>
        <end position="208"/>
    </location>
</feature>
<evidence type="ECO:0000313" key="8">
    <source>
        <dbReference type="EMBL" id="SDP93619.1"/>
    </source>
</evidence>
<dbReference type="FunFam" id="3.30.2350.10:FF:000005">
    <property type="entry name" value="Pseudouridine synthase"/>
    <property type="match status" value="1"/>
</dbReference>
<feature type="domain" description="Pseudouridine synthase RsuA/RluA-like" evidence="7">
    <location>
        <begin position="93"/>
        <end position="246"/>
    </location>
</feature>
<dbReference type="OrthoDB" id="9807829at2"/>
<accession>A0A1H0WSJ4</accession>
<organism evidence="8 9">
    <name type="scientific">Litchfieldia salsa</name>
    <dbReference type="NCBI Taxonomy" id="930152"/>
    <lineage>
        <taxon>Bacteria</taxon>
        <taxon>Bacillati</taxon>
        <taxon>Bacillota</taxon>
        <taxon>Bacilli</taxon>
        <taxon>Bacillales</taxon>
        <taxon>Bacillaceae</taxon>
        <taxon>Litchfieldia</taxon>
    </lineage>
</organism>
<evidence type="ECO:0000259" key="7">
    <source>
        <dbReference type="Pfam" id="PF00849"/>
    </source>
</evidence>
<dbReference type="GO" id="GO:0003723">
    <property type="term" value="F:RNA binding"/>
    <property type="evidence" value="ECO:0007669"/>
    <property type="project" value="InterPro"/>
</dbReference>
<dbReference type="GO" id="GO:0000455">
    <property type="term" value="P:enzyme-directed rRNA pseudouridine synthesis"/>
    <property type="evidence" value="ECO:0007669"/>
    <property type="project" value="TreeGrafter"/>
</dbReference>
<keyword evidence="3 5" id="KW-0413">Isomerase</keyword>
<dbReference type="InterPro" id="IPR050188">
    <property type="entry name" value="RluA_PseudoU_synthase"/>
</dbReference>
<evidence type="ECO:0000256" key="6">
    <source>
        <dbReference type="SAM" id="MobiDB-lite"/>
    </source>
</evidence>
<feature type="active site" evidence="4">
    <location>
        <position position="140"/>
    </location>
</feature>
<dbReference type="GO" id="GO:0009982">
    <property type="term" value="F:pseudouridine synthase activity"/>
    <property type="evidence" value="ECO:0007669"/>
    <property type="project" value="InterPro"/>
</dbReference>
<dbReference type="EC" id="5.4.99.-" evidence="5"/>
<proteinExistence type="inferred from homology"/>
<dbReference type="CDD" id="cd02869">
    <property type="entry name" value="PseudoU_synth_RluA_like"/>
    <property type="match status" value="1"/>
</dbReference>
<evidence type="ECO:0000256" key="5">
    <source>
        <dbReference type="RuleBase" id="RU362028"/>
    </source>
</evidence>